<name>A0A8B2NPD8_9HYPH</name>
<dbReference type="CDD" id="cd06261">
    <property type="entry name" value="TM_PBP2"/>
    <property type="match status" value="1"/>
</dbReference>
<evidence type="ECO:0000256" key="7">
    <source>
        <dbReference type="RuleBase" id="RU363032"/>
    </source>
</evidence>
<keyword evidence="2 7" id="KW-0813">Transport</keyword>
<keyword evidence="6 7" id="KW-0472">Membrane</keyword>
<dbReference type="Pfam" id="PF19300">
    <property type="entry name" value="BPD_transp_1_N"/>
    <property type="match status" value="1"/>
</dbReference>
<comment type="subcellular location">
    <subcellularLocation>
        <location evidence="1 7">Cell membrane</location>
        <topology evidence="1 7">Multi-pass membrane protein</topology>
    </subcellularLocation>
</comment>
<evidence type="ECO:0000313" key="9">
    <source>
        <dbReference type="EMBL" id="RAI01756.1"/>
    </source>
</evidence>
<comment type="similarity">
    <text evidence="7">Belongs to the binding-protein-dependent transport system permease family.</text>
</comment>
<keyword evidence="10" id="KW-1185">Reference proteome</keyword>
<dbReference type="Pfam" id="PF00528">
    <property type="entry name" value="BPD_transp_1"/>
    <property type="match status" value="1"/>
</dbReference>
<feature type="transmembrane region" description="Helical" evidence="7">
    <location>
        <begin position="101"/>
        <end position="122"/>
    </location>
</feature>
<keyword evidence="4 7" id="KW-0812">Transmembrane</keyword>
<evidence type="ECO:0000256" key="5">
    <source>
        <dbReference type="ARBA" id="ARBA00022989"/>
    </source>
</evidence>
<evidence type="ECO:0000259" key="8">
    <source>
        <dbReference type="PROSITE" id="PS50928"/>
    </source>
</evidence>
<dbReference type="PANTHER" id="PTHR43163">
    <property type="entry name" value="DIPEPTIDE TRANSPORT SYSTEM PERMEASE PROTEIN DPPB-RELATED"/>
    <property type="match status" value="1"/>
</dbReference>
<reference evidence="9 10" key="1">
    <citation type="submission" date="2018-05" db="EMBL/GenBank/DDBJ databases">
        <title>Acuticoccus sediminis sp. nov., isolated from deep-sea sediment of Indian Ocean.</title>
        <authorList>
            <person name="Liu X."/>
            <person name="Lai Q."/>
            <person name="Du Y."/>
            <person name="Sun F."/>
            <person name="Zhang X."/>
            <person name="Wang S."/>
            <person name="Shao Z."/>
        </authorList>
    </citation>
    <scope>NUCLEOTIDE SEQUENCE [LARGE SCALE GENOMIC DNA]</scope>
    <source>
        <strain evidence="9 10">PTG4-2</strain>
    </source>
</reference>
<feature type="transmembrane region" description="Helical" evidence="7">
    <location>
        <begin position="177"/>
        <end position="199"/>
    </location>
</feature>
<dbReference type="AlphaFoldDB" id="A0A8B2NPD8"/>
<feature type="transmembrane region" description="Helical" evidence="7">
    <location>
        <begin position="281"/>
        <end position="307"/>
    </location>
</feature>
<evidence type="ECO:0000256" key="1">
    <source>
        <dbReference type="ARBA" id="ARBA00004651"/>
    </source>
</evidence>
<dbReference type="EMBL" id="QHHQ01000002">
    <property type="protein sequence ID" value="RAI01756.1"/>
    <property type="molecule type" value="Genomic_DNA"/>
</dbReference>
<evidence type="ECO:0000256" key="4">
    <source>
        <dbReference type="ARBA" id="ARBA00022692"/>
    </source>
</evidence>
<protein>
    <submittedName>
        <fullName evidence="9">Peptide ABC transporter</fullName>
    </submittedName>
</protein>
<organism evidence="9 10">
    <name type="scientific">Acuticoccus sediminis</name>
    <dbReference type="NCBI Taxonomy" id="2184697"/>
    <lineage>
        <taxon>Bacteria</taxon>
        <taxon>Pseudomonadati</taxon>
        <taxon>Pseudomonadota</taxon>
        <taxon>Alphaproteobacteria</taxon>
        <taxon>Hyphomicrobiales</taxon>
        <taxon>Amorphaceae</taxon>
        <taxon>Acuticoccus</taxon>
    </lineage>
</organism>
<dbReference type="InterPro" id="IPR035906">
    <property type="entry name" value="MetI-like_sf"/>
</dbReference>
<dbReference type="InterPro" id="IPR000515">
    <property type="entry name" value="MetI-like"/>
</dbReference>
<dbReference type="Gene3D" id="1.10.3720.10">
    <property type="entry name" value="MetI-like"/>
    <property type="match status" value="1"/>
</dbReference>
<evidence type="ECO:0000256" key="3">
    <source>
        <dbReference type="ARBA" id="ARBA00022475"/>
    </source>
</evidence>
<sequence>MIAYIIRRLLYVIPVLLIISLISFSLMQLVPGDPAIVVAGTSASNEEIERVREQLGLNQPFHVQLLTWYANLFRGDLGTSFLLGRDVVEVTLERLPVSLSIAIYALVLTLIFGIMLGIIAALRQNSWVDQAVMTVALIGVSLPNFWLGLILIVIFAVELGWLPTAGYVPFTEDIVGWLRSTTLPAVSLAMLQMGLLARITRSTMLEVLRQDYIRTARAKGLPEHVVVGKHALKNVMIPVITVIGIIFSVLLSGSVVIETIFSIPGVGSLLGSAILRRDYPVIQGGLLLVATMLLLLNLVIDVLYAYFDSRVRYDRD</sequence>
<feature type="transmembrane region" description="Helical" evidence="7">
    <location>
        <begin position="239"/>
        <end position="261"/>
    </location>
</feature>
<feature type="transmembrane region" description="Helical" evidence="7">
    <location>
        <begin position="9"/>
        <end position="30"/>
    </location>
</feature>
<dbReference type="SUPFAM" id="SSF161098">
    <property type="entry name" value="MetI-like"/>
    <property type="match status" value="1"/>
</dbReference>
<feature type="transmembrane region" description="Helical" evidence="7">
    <location>
        <begin position="134"/>
        <end position="157"/>
    </location>
</feature>
<gene>
    <name evidence="9" type="ORF">DLJ53_10135</name>
</gene>
<comment type="caution">
    <text evidence="9">The sequence shown here is derived from an EMBL/GenBank/DDBJ whole genome shotgun (WGS) entry which is preliminary data.</text>
</comment>
<keyword evidence="5 7" id="KW-1133">Transmembrane helix</keyword>
<dbReference type="OrthoDB" id="9807402at2"/>
<dbReference type="Proteomes" id="UP000249590">
    <property type="component" value="Unassembled WGS sequence"/>
</dbReference>
<feature type="domain" description="ABC transmembrane type-1" evidence="8">
    <location>
        <begin position="95"/>
        <end position="304"/>
    </location>
</feature>
<dbReference type="InterPro" id="IPR045621">
    <property type="entry name" value="BPD_transp_1_N"/>
</dbReference>
<dbReference type="GO" id="GO:0005886">
    <property type="term" value="C:plasma membrane"/>
    <property type="evidence" value="ECO:0007669"/>
    <property type="project" value="UniProtKB-SubCell"/>
</dbReference>
<keyword evidence="3" id="KW-1003">Cell membrane</keyword>
<proteinExistence type="inferred from homology"/>
<dbReference type="PANTHER" id="PTHR43163:SF6">
    <property type="entry name" value="DIPEPTIDE TRANSPORT SYSTEM PERMEASE PROTEIN DPPB-RELATED"/>
    <property type="match status" value="1"/>
</dbReference>
<evidence type="ECO:0000256" key="6">
    <source>
        <dbReference type="ARBA" id="ARBA00023136"/>
    </source>
</evidence>
<dbReference type="RefSeq" id="WP_111344861.1">
    <property type="nucleotide sequence ID" value="NZ_JAIWKD010000002.1"/>
</dbReference>
<evidence type="ECO:0000256" key="2">
    <source>
        <dbReference type="ARBA" id="ARBA00022448"/>
    </source>
</evidence>
<dbReference type="PROSITE" id="PS50928">
    <property type="entry name" value="ABC_TM1"/>
    <property type="match status" value="1"/>
</dbReference>
<evidence type="ECO:0000313" key="10">
    <source>
        <dbReference type="Proteomes" id="UP000249590"/>
    </source>
</evidence>
<dbReference type="GO" id="GO:0071916">
    <property type="term" value="F:dipeptide transmembrane transporter activity"/>
    <property type="evidence" value="ECO:0007669"/>
    <property type="project" value="TreeGrafter"/>
</dbReference>
<accession>A0A8B2NPD8</accession>